<keyword evidence="5" id="KW-1185">Reference proteome</keyword>
<keyword evidence="2" id="KW-0472">Membrane</keyword>
<gene>
    <name evidence="4" type="ORF">GCM10017581_071500</name>
</gene>
<protein>
    <recommendedName>
        <fullName evidence="3">DUF6545 domain-containing protein</fullName>
    </recommendedName>
</protein>
<feature type="transmembrane region" description="Helical" evidence="2">
    <location>
        <begin position="140"/>
        <end position="165"/>
    </location>
</feature>
<reference evidence="4" key="1">
    <citation type="journal article" date="2014" name="Int. J. Syst. Evol. Microbiol.">
        <title>Complete genome sequence of Corynebacterium casei LMG S-19264T (=DSM 44701T), isolated from a smear-ripened cheese.</title>
        <authorList>
            <consortium name="US DOE Joint Genome Institute (JGI-PGF)"/>
            <person name="Walter F."/>
            <person name="Albersmeier A."/>
            <person name="Kalinowski J."/>
            <person name="Ruckert C."/>
        </authorList>
    </citation>
    <scope>NUCLEOTIDE SEQUENCE</scope>
    <source>
        <strain evidence="4">VKM Ac-1321</strain>
    </source>
</reference>
<comment type="caution">
    <text evidence="4">The sequence shown here is derived from an EMBL/GenBank/DDBJ whole genome shotgun (WGS) entry which is preliminary data.</text>
</comment>
<evidence type="ECO:0000256" key="1">
    <source>
        <dbReference type="SAM" id="MobiDB-lite"/>
    </source>
</evidence>
<feature type="domain" description="DUF6545" evidence="3">
    <location>
        <begin position="242"/>
        <end position="349"/>
    </location>
</feature>
<accession>A0A9W6KQG9</accession>
<keyword evidence="2" id="KW-0812">Transmembrane</keyword>
<evidence type="ECO:0000259" key="3">
    <source>
        <dbReference type="Pfam" id="PF20182"/>
    </source>
</evidence>
<dbReference type="EMBL" id="BSFP01000057">
    <property type="protein sequence ID" value="GLL05403.1"/>
    <property type="molecule type" value="Genomic_DNA"/>
</dbReference>
<feature type="transmembrane region" description="Helical" evidence="2">
    <location>
        <begin position="219"/>
        <end position="245"/>
    </location>
</feature>
<feature type="transmembrane region" description="Helical" evidence="2">
    <location>
        <begin position="6"/>
        <end position="24"/>
    </location>
</feature>
<dbReference type="Pfam" id="PF20182">
    <property type="entry name" value="DUF6545"/>
    <property type="match status" value="1"/>
</dbReference>
<organism evidence="4 5">
    <name type="scientific">Dactylosporangium matsuzakiense</name>
    <dbReference type="NCBI Taxonomy" id="53360"/>
    <lineage>
        <taxon>Bacteria</taxon>
        <taxon>Bacillati</taxon>
        <taxon>Actinomycetota</taxon>
        <taxon>Actinomycetes</taxon>
        <taxon>Micromonosporales</taxon>
        <taxon>Micromonosporaceae</taxon>
        <taxon>Dactylosporangium</taxon>
    </lineage>
</organism>
<dbReference type="NCBIfam" id="NF042915">
    <property type="entry name" value="MAB_1171c_fam"/>
    <property type="match status" value="1"/>
</dbReference>
<dbReference type="InterPro" id="IPR050039">
    <property type="entry name" value="MAB_1171c-like"/>
</dbReference>
<keyword evidence="2" id="KW-1133">Transmembrane helix</keyword>
<feature type="transmembrane region" description="Helical" evidence="2">
    <location>
        <begin position="101"/>
        <end position="120"/>
    </location>
</feature>
<proteinExistence type="predicted"/>
<sequence length="374" mass="39870">MAFADTLEFLVLASFWAFTIWRFATPQPPRGRAIRLVAVFITLSNTINRREVAFALDSLLHVPDIAVPGKTLTTAAASAAMVHLTGLMPGPVADRPAVRRWAYGLLAGAGLAEIVIFLLVPRRPEHGDFVAEQAGTPLATAYGILTQFGLFVGLACCVALFHPAAQRAEPGLMRVGLRLLTVAPFVGLLFILNRVAFQVTNAMGSDLMNGAGWESTSRALLAAMLLAFAAGAALPALGGLVRWAAHYSALQQLRPLWLASVAAVPHVVLGDPPSRIADLLTVRGVDLRLYRRIIEIRDAQWELGLAQGPAEAVSARRLSAPADRQPPADAETSLTEQARELLRAGNVVATPELAPIRRPGHNDPPDAPSAVNVS</sequence>
<feature type="region of interest" description="Disordered" evidence="1">
    <location>
        <begin position="350"/>
        <end position="374"/>
    </location>
</feature>
<dbReference type="RefSeq" id="WP_261960264.1">
    <property type="nucleotide sequence ID" value="NZ_BAAAXA010000001.1"/>
</dbReference>
<dbReference type="InterPro" id="IPR046675">
    <property type="entry name" value="DUF6545"/>
</dbReference>
<dbReference type="Proteomes" id="UP001143480">
    <property type="component" value="Unassembled WGS sequence"/>
</dbReference>
<evidence type="ECO:0000313" key="5">
    <source>
        <dbReference type="Proteomes" id="UP001143480"/>
    </source>
</evidence>
<evidence type="ECO:0000313" key="4">
    <source>
        <dbReference type="EMBL" id="GLL05403.1"/>
    </source>
</evidence>
<dbReference type="AlphaFoldDB" id="A0A9W6KQG9"/>
<reference evidence="4" key="2">
    <citation type="submission" date="2023-01" db="EMBL/GenBank/DDBJ databases">
        <authorList>
            <person name="Sun Q."/>
            <person name="Evtushenko L."/>
        </authorList>
    </citation>
    <scope>NUCLEOTIDE SEQUENCE</scope>
    <source>
        <strain evidence="4">VKM Ac-1321</strain>
    </source>
</reference>
<feature type="transmembrane region" description="Helical" evidence="2">
    <location>
        <begin position="177"/>
        <end position="199"/>
    </location>
</feature>
<name>A0A9W6KQG9_9ACTN</name>
<evidence type="ECO:0000256" key="2">
    <source>
        <dbReference type="SAM" id="Phobius"/>
    </source>
</evidence>